<keyword evidence="2" id="KW-0560">Oxidoreductase</keyword>
<reference evidence="4 5" key="2">
    <citation type="journal article" date="2022" name="Arch. Microbiol.">
        <title>Rhodococcus pseudokoreensis sp. nov. isolated from the rhizosphere of young M26 apple rootstocks.</title>
        <authorList>
            <person name="Kampfer P."/>
            <person name="Glaeser S.P."/>
            <person name="Blom J."/>
            <person name="Wolf J."/>
            <person name="Benning S."/>
            <person name="Schloter M."/>
            <person name="Neumann-Schaal M."/>
        </authorList>
    </citation>
    <scope>NUCLEOTIDE SEQUENCE [LARGE SCALE GENOMIC DNA]</scope>
    <source>
        <strain evidence="4 5">R79</strain>
    </source>
</reference>
<protein>
    <submittedName>
        <fullName evidence="4">Aldehyde dehydrogenase family protein</fullName>
    </submittedName>
</protein>
<evidence type="ECO:0000256" key="2">
    <source>
        <dbReference type="ARBA" id="ARBA00023002"/>
    </source>
</evidence>
<evidence type="ECO:0000313" key="5">
    <source>
        <dbReference type="Proteomes" id="UP000662986"/>
    </source>
</evidence>
<dbReference type="Gene3D" id="3.40.605.10">
    <property type="entry name" value="Aldehyde Dehydrogenase, Chain A, domain 1"/>
    <property type="match status" value="1"/>
</dbReference>
<keyword evidence="5" id="KW-1185">Reference proteome</keyword>
<dbReference type="Proteomes" id="UP000662986">
    <property type="component" value="Chromosome"/>
</dbReference>
<evidence type="ECO:0000313" key="4">
    <source>
        <dbReference type="EMBL" id="QSE92777.1"/>
    </source>
</evidence>
<feature type="domain" description="Aldehyde dehydrogenase" evidence="3">
    <location>
        <begin position="13"/>
        <end position="468"/>
    </location>
</feature>
<dbReference type="InterPro" id="IPR016163">
    <property type="entry name" value="Ald_DH_C"/>
</dbReference>
<reference evidence="4 5" key="1">
    <citation type="journal article" date="2021" name="Microbiol. Resour. Announc.">
        <title>Complete Genome Sequences of Two Rhodococcus sp. Strains with Large and Linear Chromosomes, Isolated from Apple Rhizosphere.</title>
        <authorList>
            <person name="Benning S."/>
            <person name="Brugnone N."/>
            <person name="Siani R."/>
            <person name="Kublik S."/>
            <person name="Schloter M."/>
            <person name="Rad V."/>
        </authorList>
    </citation>
    <scope>NUCLEOTIDE SEQUENCE [LARGE SCALE GENOMIC DNA]</scope>
    <source>
        <strain evidence="4 5">R79</strain>
    </source>
</reference>
<dbReference type="InterPro" id="IPR016161">
    <property type="entry name" value="Ald_DH/histidinol_DH"/>
</dbReference>
<name>A0A974W8R7_9NOCA</name>
<dbReference type="InterPro" id="IPR015590">
    <property type="entry name" value="Aldehyde_DH_dom"/>
</dbReference>
<dbReference type="SUPFAM" id="SSF53720">
    <property type="entry name" value="ALDH-like"/>
    <property type="match status" value="1"/>
</dbReference>
<evidence type="ECO:0000256" key="1">
    <source>
        <dbReference type="ARBA" id="ARBA00009986"/>
    </source>
</evidence>
<dbReference type="EMBL" id="CP070619">
    <property type="protein sequence ID" value="QSE92777.1"/>
    <property type="molecule type" value="Genomic_DNA"/>
</dbReference>
<sequence>MRDYLTFYIDGEWVKPAGNKYWDVVDPATERPSGRIALGDERDVDRAALAARRAFETYSKTSRDERLVLLRRILAEFERRSDDIAAAVSEEMGSPDWVSKEAQIMLPHQHLKIAIDNLATYEFELDRGLTLVRMEPIGVCGLITPWNWPASTVMTKVIPALAVGCTVVIKPSEYSPYSARILAEVMDAAGVPAGVFNLVFGDGPTVGAAMCRHPELDLISITGSTRAGAEVARNSADSVKRIHQELGGKSPNIILESADVEGAVGRGVKGLMFNTGQSCSAPSRMIAPLSQRDRVLAAARKSVEEVTVGAPRENAYTGPVVNENQWKRIQELIGAGIEEGATLVAGGAGKPDGCETGYFIKPTVFADATPTMRIVREEIFGPVLVIQFYEDTDDAIDLANDTEYGLAAYVQGGDIDEVRSVASRIRAGQVFLNGSGLDLIDFNAPFGGHKKSGNGREWGDFSFEAFLEPVALVGYTPPSAP</sequence>
<evidence type="ECO:0000259" key="3">
    <source>
        <dbReference type="Pfam" id="PF00171"/>
    </source>
</evidence>
<dbReference type="PANTHER" id="PTHR42804">
    <property type="entry name" value="ALDEHYDE DEHYDROGENASE"/>
    <property type="match status" value="1"/>
</dbReference>
<dbReference type="PANTHER" id="PTHR42804:SF1">
    <property type="entry name" value="ALDEHYDE DEHYDROGENASE-RELATED"/>
    <property type="match status" value="1"/>
</dbReference>
<dbReference type="RefSeq" id="WP_206009229.1">
    <property type="nucleotide sequence ID" value="NZ_CP070619.1"/>
</dbReference>
<organism evidence="4 5">
    <name type="scientific">Rhodococcus pseudokoreensis</name>
    <dbReference type="NCBI Taxonomy" id="2811421"/>
    <lineage>
        <taxon>Bacteria</taxon>
        <taxon>Bacillati</taxon>
        <taxon>Actinomycetota</taxon>
        <taxon>Actinomycetes</taxon>
        <taxon>Mycobacteriales</taxon>
        <taxon>Nocardiaceae</taxon>
        <taxon>Rhodococcus</taxon>
    </lineage>
</organism>
<proteinExistence type="inferred from homology"/>
<dbReference type="InterPro" id="IPR016162">
    <property type="entry name" value="Ald_DH_N"/>
</dbReference>
<accession>A0A974W8R7</accession>
<dbReference type="Gene3D" id="3.40.309.10">
    <property type="entry name" value="Aldehyde Dehydrogenase, Chain A, domain 2"/>
    <property type="match status" value="1"/>
</dbReference>
<gene>
    <name evidence="4" type="ORF">JWS13_31365</name>
</gene>
<comment type="similarity">
    <text evidence="1">Belongs to the aldehyde dehydrogenase family.</text>
</comment>
<dbReference type="CDD" id="cd07138">
    <property type="entry name" value="ALDH_CddD_SSP0762"/>
    <property type="match status" value="1"/>
</dbReference>
<dbReference type="Pfam" id="PF00171">
    <property type="entry name" value="Aldedh"/>
    <property type="match status" value="1"/>
</dbReference>